<keyword evidence="7" id="KW-0865">Zymogen</keyword>
<comment type="similarity">
    <text evidence="7">Belongs to the peptidase M36 family.</text>
</comment>
<feature type="domain" description="FTP" evidence="8">
    <location>
        <begin position="2"/>
        <end position="50"/>
    </location>
</feature>
<evidence type="ECO:0000256" key="7">
    <source>
        <dbReference type="RuleBase" id="RU364017"/>
    </source>
</evidence>
<comment type="caution">
    <text evidence="9">The sequence shown here is derived from an EMBL/GenBank/DDBJ whole genome shotgun (WGS) entry which is preliminary data.</text>
</comment>
<comment type="subcellular location">
    <subcellularLocation>
        <location evidence="7">Secreted</location>
    </subcellularLocation>
</comment>
<evidence type="ECO:0000259" key="8">
    <source>
        <dbReference type="Pfam" id="PF07504"/>
    </source>
</evidence>
<evidence type="ECO:0000313" key="10">
    <source>
        <dbReference type="Proteomes" id="UP001150907"/>
    </source>
</evidence>
<dbReference type="PANTHER" id="PTHR33478">
    <property type="entry name" value="EXTRACELLULAR METALLOPROTEINASE MEP"/>
    <property type="match status" value="1"/>
</dbReference>
<accession>A0A9W8BEI8</accession>
<dbReference type="Gene3D" id="3.10.170.10">
    <property type="match status" value="1"/>
</dbReference>
<evidence type="ECO:0000256" key="4">
    <source>
        <dbReference type="ARBA" id="ARBA00022801"/>
    </source>
</evidence>
<dbReference type="InterPro" id="IPR001842">
    <property type="entry name" value="Peptidase_M36"/>
</dbReference>
<evidence type="ECO:0000256" key="5">
    <source>
        <dbReference type="ARBA" id="ARBA00022833"/>
    </source>
</evidence>
<dbReference type="PANTHER" id="PTHR33478:SF1">
    <property type="entry name" value="EXTRACELLULAR METALLOPROTEINASE MEP"/>
    <property type="match status" value="1"/>
</dbReference>
<name>A0A9W8BEI8_9FUNG</name>
<evidence type="ECO:0000256" key="6">
    <source>
        <dbReference type="ARBA" id="ARBA00023049"/>
    </source>
</evidence>
<dbReference type="InterPro" id="IPR050371">
    <property type="entry name" value="Fungal_virulence_M36"/>
</dbReference>
<dbReference type="GO" id="GO:0006508">
    <property type="term" value="P:proteolysis"/>
    <property type="evidence" value="ECO:0007669"/>
    <property type="project" value="UniProtKB-KW"/>
</dbReference>
<evidence type="ECO:0000256" key="1">
    <source>
        <dbReference type="ARBA" id="ARBA00001947"/>
    </source>
</evidence>
<dbReference type="OrthoDB" id="3227768at2759"/>
<reference evidence="9" key="1">
    <citation type="submission" date="2022-07" db="EMBL/GenBank/DDBJ databases">
        <title>Phylogenomic reconstructions and comparative analyses of Kickxellomycotina fungi.</title>
        <authorList>
            <person name="Reynolds N.K."/>
            <person name="Stajich J.E."/>
            <person name="Barry K."/>
            <person name="Grigoriev I.V."/>
            <person name="Crous P."/>
            <person name="Smith M.E."/>
        </authorList>
    </citation>
    <scope>NUCLEOTIDE SEQUENCE</scope>
    <source>
        <strain evidence="9">IMI 214461</strain>
    </source>
</reference>
<keyword evidence="7" id="KW-0964">Secreted</keyword>
<keyword evidence="4 7" id="KW-0378">Hydrolase</keyword>
<dbReference type="InterPro" id="IPR011096">
    <property type="entry name" value="FTP_domain"/>
</dbReference>
<sequence length="305" mass="32636">MKITDAYSDTATGVTHVYVQQVINNISVANGLANVNLNTKGQVVSSSQSFVITQPQFTSKLNRRGNENIQASLVMAFQALASYVGTSVDSHTMSQVTVSNGDSVYTLSGLPVSVAALGEATAAQSLVQRSDGSVVIAWHIVLRQASGHWWSAHVNADTGIVEAINDWVSSAQEQTSESFRVYPRSVDSPADGLRQLVASPANSQASPRGWVSANTTAGNNAWAQSNPSGGDVWLNNHRPTVSGKKFDFTLDLTKQPSTYVDASITQLFYTVNTMHDLSFIYGFDEQAGNFQDVNYSGVGVGGDYV</sequence>
<keyword evidence="3 7" id="KW-0479">Metal-binding</keyword>
<dbReference type="EMBL" id="JANBQF010001226">
    <property type="protein sequence ID" value="KAJ1997722.1"/>
    <property type="molecule type" value="Genomic_DNA"/>
</dbReference>
<evidence type="ECO:0000256" key="2">
    <source>
        <dbReference type="ARBA" id="ARBA00022670"/>
    </source>
</evidence>
<dbReference type="GO" id="GO:0008270">
    <property type="term" value="F:zinc ion binding"/>
    <property type="evidence" value="ECO:0007669"/>
    <property type="project" value="InterPro"/>
</dbReference>
<dbReference type="EC" id="3.4.24.-" evidence="7"/>
<keyword evidence="6 7" id="KW-0482">Metalloprotease</keyword>
<keyword evidence="10" id="KW-1185">Reference proteome</keyword>
<protein>
    <recommendedName>
        <fullName evidence="7">Extracellular metalloproteinase</fullName>
        <ecNumber evidence="7">3.4.24.-</ecNumber>
    </recommendedName>
    <alternativeName>
        <fullName evidence="7">Fungalysin</fullName>
    </alternativeName>
</protein>
<comment type="cofactor">
    <cofactor evidence="1 7">
        <name>Zn(2+)</name>
        <dbReference type="ChEBI" id="CHEBI:29105"/>
    </cofactor>
</comment>
<dbReference type="GO" id="GO:0004222">
    <property type="term" value="F:metalloendopeptidase activity"/>
    <property type="evidence" value="ECO:0007669"/>
    <property type="project" value="InterPro"/>
</dbReference>
<evidence type="ECO:0000313" key="9">
    <source>
        <dbReference type="EMBL" id="KAJ1997722.1"/>
    </source>
</evidence>
<feature type="non-terminal residue" evidence="9">
    <location>
        <position position="305"/>
    </location>
</feature>
<dbReference type="AlphaFoldDB" id="A0A9W8BEI8"/>
<keyword evidence="2 7" id="KW-0645">Protease</keyword>
<dbReference type="Proteomes" id="UP001150907">
    <property type="component" value="Unassembled WGS sequence"/>
</dbReference>
<keyword evidence="5 7" id="KW-0862">Zinc</keyword>
<organism evidence="9 10">
    <name type="scientific">Coemansia thaxteri</name>
    <dbReference type="NCBI Taxonomy" id="2663907"/>
    <lineage>
        <taxon>Eukaryota</taxon>
        <taxon>Fungi</taxon>
        <taxon>Fungi incertae sedis</taxon>
        <taxon>Zoopagomycota</taxon>
        <taxon>Kickxellomycotina</taxon>
        <taxon>Kickxellomycetes</taxon>
        <taxon>Kickxellales</taxon>
        <taxon>Kickxellaceae</taxon>
        <taxon>Coemansia</taxon>
    </lineage>
</organism>
<dbReference type="Pfam" id="PF07504">
    <property type="entry name" value="FTP"/>
    <property type="match status" value="1"/>
</dbReference>
<dbReference type="Pfam" id="PF02128">
    <property type="entry name" value="Peptidase_M36"/>
    <property type="match status" value="1"/>
</dbReference>
<proteinExistence type="inferred from homology"/>
<dbReference type="SUPFAM" id="SSF55486">
    <property type="entry name" value="Metalloproteases ('zincins'), catalytic domain"/>
    <property type="match status" value="1"/>
</dbReference>
<evidence type="ECO:0000256" key="3">
    <source>
        <dbReference type="ARBA" id="ARBA00022723"/>
    </source>
</evidence>
<gene>
    <name evidence="9" type="ORF">H4R26_005727</name>
</gene>
<dbReference type="GO" id="GO:0005615">
    <property type="term" value="C:extracellular space"/>
    <property type="evidence" value="ECO:0007669"/>
    <property type="project" value="InterPro"/>
</dbReference>